<gene>
    <name evidence="5 7" type="primary">folE</name>
    <name evidence="7" type="ORF">IAB04_02345</name>
</gene>
<comment type="subunit">
    <text evidence="5">Homopolymer.</text>
</comment>
<feature type="domain" description="GTP cyclohydrolase I" evidence="6">
    <location>
        <begin position="10"/>
        <end position="191"/>
    </location>
</feature>
<dbReference type="NCBIfam" id="NF006825">
    <property type="entry name" value="PRK09347.1-2"/>
    <property type="match status" value="1"/>
</dbReference>
<dbReference type="FunFam" id="3.30.1130.10:FF:000001">
    <property type="entry name" value="GTP cyclohydrolase 1"/>
    <property type="match status" value="1"/>
</dbReference>
<keyword evidence="4 5" id="KW-0378">Hydrolase</keyword>
<dbReference type="PANTHER" id="PTHR11109">
    <property type="entry name" value="GTP CYCLOHYDROLASE I"/>
    <property type="match status" value="1"/>
</dbReference>
<dbReference type="InterPro" id="IPR043133">
    <property type="entry name" value="GTP-CH-I_C/QueF"/>
</dbReference>
<dbReference type="PANTHER" id="PTHR11109:SF7">
    <property type="entry name" value="GTP CYCLOHYDROLASE 1"/>
    <property type="match status" value="1"/>
</dbReference>
<dbReference type="EMBL" id="DVND01000058">
    <property type="protein sequence ID" value="HIU48184.1"/>
    <property type="molecule type" value="Genomic_DNA"/>
</dbReference>
<evidence type="ECO:0000313" key="7">
    <source>
        <dbReference type="EMBL" id="HIU48184.1"/>
    </source>
</evidence>
<keyword evidence="3 5" id="KW-0554">One-carbon metabolism</keyword>
<dbReference type="GO" id="GO:0005737">
    <property type="term" value="C:cytoplasm"/>
    <property type="evidence" value="ECO:0007669"/>
    <property type="project" value="TreeGrafter"/>
</dbReference>
<dbReference type="GO" id="GO:0003934">
    <property type="term" value="F:GTP cyclohydrolase I activity"/>
    <property type="evidence" value="ECO:0007669"/>
    <property type="project" value="UniProtKB-UniRule"/>
</dbReference>
<dbReference type="Proteomes" id="UP000824111">
    <property type="component" value="Unassembled WGS sequence"/>
</dbReference>
<evidence type="ECO:0000256" key="1">
    <source>
        <dbReference type="ARBA" id="ARBA00001052"/>
    </source>
</evidence>
<dbReference type="NCBIfam" id="NF006826">
    <property type="entry name" value="PRK09347.1-3"/>
    <property type="match status" value="1"/>
</dbReference>
<proteinExistence type="inferred from homology"/>
<keyword evidence="5" id="KW-0342">GTP-binding</keyword>
<dbReference type="InterPro" id="IPR001474">
    <property type="entry name" value="GTP_CycHdrlase_I"/>
</dbReference>
<dbReference type="GO" id="GO:0008270">
    <property type="term" value="F:zinc ion binding"/>
    <property type="evidence" value="ECO:0007669"/>
    <property type="project" value="UniProtKB-UniRule"/>
</dbReference>
<protein>
    <recommendedName>
        <fullName evidence="5">GTP cyclohydrolase 1</fullName>
        <ecNumber evidence="5">3.5.4.16</ecNumber>
    </recommendedName>
    <alternativeName>
        <fullName evidence="5">GTP cyclohydrolase I</fullName>
        <shortName evidence="5">GTP-CH-I</shortName>
    </alternativeName>
</protein>
<sequence length="192" mass="21881">MKKEFNQKKIQELIKALLAELGDDPEREGLRETPARVARMYAEVFEGMRYTNAEIAQMFCKCFEDVDTNDLVLVKDIEVFSFCEHHLALMYNMKVHVGYIPNGKVIGLSKIARIADMAAKRLQLQERLGCDIAEIMQMVLGTEDVIVIIEGEHSCMTARGIKSRGAKTRTAAIRGLFDTDHELRNEVYNLLR</sequence>
<dbReference type="Gene3D" id="3.30.1130.10">
    <property type="match status" value="1"/>
</dbReference>
<dbReference type="InterPro" id="IPR020602">
    <property type="entry name" value="GTP_CycHdrlase_I_dom"/>
</dbReference>
<evidence type="ECO:0000256" key="4">
    <source>
        <dbReference type="ARBA" id="ARBA00022801"/>
    </source>
</evidence>
<evidence type="ECO:0000256" key="5">
    <source>
        <dbReference type="HAMAP-Rule" id="MF_00223"/>
    </source>
</evidence>
<evidence type="ECO:0000259" key="6">
    <source>
        <dbReference type="Pfam" id="PF01227"/>
    </source>
</evidence>
<dbReference type="InterPro" id="IPR043134">
    <property type="entry name" value="GTP-CH-I_N"/>
</dbReference>
<dbReference type="GO" id="GO:0006729">
    <property type="term" value="P:tetrahydrobiopterin biosynthetic process"/>
    <property type="evidence" value="ECO:0007669"/>
    <property type="project" value="TreeGrafter"/>
</dbReference>
<feature type="binding site" evidence="5">
    <location>
        <position position="86"/>
    </location>
    <ligand>
        <name>Zn(2+)</name>
        <dbReference type="ChEBI" id="CHEBI:29105"/>
    </ligand>
</feature>
<dbReference type="Pfam" id="PF01227">
    <property type="entry name" value="GTP_cyclohydroI"/>
    <property type="match status" value="1"/>
</dbReference>
<keyword evidence="5" id="KW-0547">Nucleotide-binding</keyword>
<comment type="caution">
    <text evidence="7">The sequence shown here is derived from an EMBL/GenBank/DDBJ whole genome shotgun (WGS) entry which is preliminary data.</text>
</comment>
<dbReference type="Gene3D" id="1.10.286.10">
    <property type="match status" value="1"/>
</dbReference>
<dbReference type="PROSITE" id="PS00859">
    <property type="entry name" value="GTP_CYCLOHYDROL_1_1"/>
    <property type="match status" value="1"/>
</dbReference>
<evidence type="ECO:0000313" key="8">
    <source>
        <dbReference type="Proteomes" id="UP000824111"/>
    </source>
</evidence>
<dbReference type="GO" id="GO:0046654">
    <property type="term" value="P:tetrahydrofolate biosynthetic process"/>
    <property type="evidence" value="ECO:0007669"/>
    <property type="project" value="UniProtKB-UniRule"/>
</dbReference>
<feature type="binding site" evidence="5">
    <location>
        <position position="83"/>
    </location>
    <ligand>
        <name>Zn(2+)</name>
        <dbReference type="ChEBI" id="CHEBI:29105"/>
    </ligand>
</feature>
<dbReference type="FunFam" id="1.10.286.10:FF:000001">
    <property type="entry name" value="GTP cyclohydrolase 1"/>
    <property type="match status" value="1"/>
</dbReference>
<dbReference type="EC" id="3.5.4.16" evidence="5"/>
<accession>A0A9D1S5N4</accession>
<keyword evidence="5" id="KW-0479">Metal-binding</keyword>
<comment type="pathway">
    <text evidence="2 5">Cofactor biosynthesis; 7,8-dihydroneopterin triphosphate biosynthesis; 7,8-dihydroneopterin triphosphate from GTP: step 1/1.</text>
</comment>
<comment type="similarity">
    <text evidence="5">Belongs to the GTP cyclohydrolase I family.</text>
</comment>
<feature type="binding site" evidence="5">
    <location>
        <position position="155"/>
    </location>
    <ligand>
        <name>Zn(2+)</name>
        <dbReference type="ChEBI" id="CHEBI:29105"/>
    </ligand>
</feature>
<dbReference type="AlphaFoldDB" id="A0A9D1S5N4"/>
<keyword evidence="5" id="KW-0862">Zinc</keyword>
<name>A0A9D1S5N4_9FIRM</name>
<evidence type="ECO:0000256" key="2">
    <source>
        <dbReference type="ARBA" id="ARBA00005080"/>
    </source>
</evidence>
<dbReference type="InterPro" id="IPR018234">
    <property type="entry name" value="GTP_CycHdrlase_I_CS"/>
</dbReference>
<dbReference type="SUPFAM" id="SSF55620">
    <property type="entry name" value="Tetrahydrobiopterin biosynthesis enzymes-like"/>
    <property type="match status" value="1"/>
</dbReference>
<organism evidence="7 8">
    <name type="scientific">Candidatus Avimonoglobus intestinipullorum</name>
    <dbReference type="NCBI Taxonomy" id="2840699"/>
    <lineage>
        <taxon>Bacteria</taxon>
        <taxon>Bacillati</taxon>
        <taxon>Bacillota</taxon>
        <taxon>Clostridia</taxon>
        <taxon>Eubacteriales</taxon>
        <taxon>Candidatus Avimonoglobus</taxon>
    </lineage>
</organism>
<reference evidence="7" key="2">
    <citation type="journal article" date="2021" name="PeerJ">
        <title>Extensive microbial diversity within the chicken gut microbiome revealed by metagenomics and culture.</title>
        <authorList>
            <person name="Gilroy R."/>
            <person name="Ravi A."/>
            <person name="Getino M."/>
            <person name="Pursley I."/>
            <person name="Horton D.L."/>
            <person name="Alikhan N.F."/>
            <person name="Baker D."/>
            <person name="Gharbi K."/>
            <person name="Hall N."/>
            <person name="Watson M."/>
            <person name="Adriaenssens E.M."/>
            <person name="Foster-Nyarko E."/>
            <person name="Jarju S."/>
            <person name="Secka A."/>
            <person name="Antonio M."/>
            <person name="Oren A."/>
            <person name="Chaudhuri R.R."/>
            <person name="La Ragione R."/>
            <person name="Hildebrand F."/>
            <person name="Pallen M.J."/>
        </authorList>
    </citation>
    <scope>NUCLEOTIDE SEQUENCE</scope>
    <source>
        <strain evidence="7">ChiSjej4B22-9803</strain>
    </source>
</reference>
<evidence type="ECO:0000256" key="3">
    <source>
        <dbReference type="ARBA" id="ARBA00022563"/>
    </source>
</evidence>
<dbReference type="GO" id="GO:0005525">
    <property type="term" value="F:GTP binding"/>
    <property type="evidence" value="ECO:0007669"/>
    <property type="project" value="UniProtKB-KW"/>
</dbReference>
<dbReference type="GO" id="GO:0006730">
    <property type="term" value="P:one-carbon metabolic process"/>
    <property type="evidence" value="ECO:0007669"/>
    <property type="project" value="UniProtKB-UniRule"/>
</dbReference>
<dbReference type="NCBIfam" id="TIGR00063">
    <property type="entry name" value="folE"/>
    <property type="match status" value="1"/>
</dbReference>
<dbReference type="HAMAP" id="MF_00223">
    <property type="entry name" value="FolE"/>
    <property type="match status" value="1"/>
</dbReference>
<comment type="catalytic activity">
    <reaction evidence="1 5">
        <text>GTP + H2O = 7,8-dihydroneopterin 3'-triphosphate + formate + H(+)</text>
        <dbReference type="Rhea" id="RHEA:17473"/>
        <dbReference type="ChEBI" id="CHEBI:15377"/>
        <dbReference type="ChEBI" id="CHEBI:15378"/>
        <dbReference type="ChEBI" id="CHEBI:15740"/>
        <dbReference type="ChEBI" id="CHEBI:37565"/>
        <dbReference type="ChEBI" id="CHEBI:58462"/>
        <dbReference type="EC" id="3.5.4.16"/>
    </reaction>
</comment>
<reference evidence="7" key="1">
    <citation type="submission" date="2020-10" db="EMBL/GenBank/DDBJ databases">
        <authorList>
            <person name="Gilroy R."/>
        </authorList>
    </citation>
    <scope>NUCLEOTIDE SEQUENCE</scope>
    <source>
        <strain evidence="7">ChiSjej4B22-9803</strain>
    </source>
</reference>